<keyword evidence="8" id="KW-0812">Transmembrane</keyword>
<dbReference type="GO" id="GO:0005886">
    <property type="term" value="C:plasma membrane"/>
    <property type="evidence" value="ECO:0007669"/>
    <property type="project" value="TreeGrafter"/>
</dbReference>
<dbReference type="Pfam" id="PF05649">
    <property type="entry name" value="Peptidase_M13_N"/>
    <property type="match status" value="1"/>
</dbReference>
<dbReference type="Pfam" id="PF01431">
    <property type="entry name" value="Peptidase_M13"/>
    <property type="match status" value="1"/>
</dbReference>
<evidence type="ECO:0000256" key="3">
    <source>
        <dbReference type="ARBA" id="ARBA00022670"/>
    </source>
</evidence>
<dbReference type="InterPro" id="IPR042089">
    <property type="entry name" value="Peptidase_M13_dom_2"/>
</dbReference>
<evidence type="ECO:0000256" key="7">
    <source>
        <dbReference type="ARBA" id="ARBA00023049"/>
    </source>
</evidence>
<evidence type="ECO:0000256" key="2">
    <source>
        <dbReference type="ARBA" id="ARBA00007357"/>
    </source>
</evidence>
<evidence type="ECO:0000256" key="5">
    <source>
        <dbReference type="ARBA" id="ARBA00022801"/>
    </source>
</evidence>
<feature type="domain" description="Peptidase M13 N-terminal" evidence="10">
    <location>
        <begin position="100"/>
        <end position="508"/>
    </location>
</feature>
<dbReference type="GO" id="GO:0016485">
    <property type="term" value="P:protein processing"/>
    <property type="evidence" value="ECO:0007669"/>
    <property type="project" value="TreeGrafter"/>
</dbReference>
<evidence type="ECO:0000313" key="11">
    <source>
        <dbReference type="EMBL" id="CAF4772347.1"/>
    </source>
</evidence>
<dbReference type="PROSITE" id="PS51885">
    <property type="entry name" value="NEPRILYSIN"/>
    <property type="match status" value="1"/>
</dbReference>
<dbReference type="InterPro" id="IPR024079">
    <property type="entry name" value="MetalloPept_cat_dom_sf"/>
</dbReference>
<evidence type="ECO:0000259" key="10">
    <source>
        <dbReference type="Pfam" id="PF05649"/>
    </source>
</evidence>
<feature type="domain" description="Peptidase M13 C-terminal" evidence="9">
    <location>
        <begin position="577"/>
        <end position="769"/>
    </location>
</feature>
<keyword evidence="8" id="KW-1133">Transmembrane helix</keyword>
<evidence type="ECO:0000256" key="1">
    <source>
        <dbReference type="ARBA" id="ARBA00001947"/>
    </source>
</evidence>
<keyword evidence="4" id="KW-0479">Metal-binding</keyword>
<proteinExistence type="inferred from homology"/>
<feature type="transmembrane region" description="Helical" evidence="8">
    <location>
        <begin position="29"/>
        <end position="50"/>
    </location>
</feature>
<dbReference type="AlphaFoldDB" id="A0A821MSD8"/>
<dbReference type="PANTHER" id="PTHR11733">
    <property type="entry name" value="ZINC METALLOPROTEASE FAMILY M13 NEPRILYSIN-RELATED"/>
    <property type="match status" value="1"/>
</dbReference>
<dbReference type="PANTHER" id="PTHR11733:SF167">
    <property type="entry name" value="FI17812P1-RELATED"/>
    <property type="match status" value="1"/>
</dbReference>
<evidence type="ECO:0000256" key="4">
    <source>
        <dbReference type="ARBA" id="ARBA00022723"/>
    </source>
</evidence>
<comment type="caution">
    <text evidence="11">The sequence shown here is derived from an EMBL/GenBank/DDBJ whole genome shotgun (WGS) entry which is preliminary data.</text>
</comment>
<dbReference type="GO" id="GO:0046872">
    <property type="term" value="F:metal ion binding"/>
    <property type="evidence" value="ECO:0007669"/>
    <property type="project" value="UniProtKB-KW"/>
</dbReference>
<dbReference type="Gene3D" id="3.40.390.10">
    <property type="entry name" value="Collagenase (Catalytic Domain)"/>
    <property type="match status" value="1"/>
</dbReference>
<comment type="cofactor">
    <cofactor evidence="1">
        <name>Zn(2+)</name>
        <dbReference type="ChEBI" id="CHEBI:29105"/>
    </cofactor>
</comment>
<keyword evidence="7" id="KW-0482">Metalloprotease</keyword>
<keyword evidence="8" id="KW-0472">Membrane</keyword>
<dbReference type="GO" id="GO:0004222">
    <property type="term" value="F:metalloendopeptidase activity"/>
    <property type="evidence" value="ECO:0007669"/>
    <property type="project" value="InterPro"/>
</dbReference>
<dbReference type="InterPro" id="IPR018497">
    <property type="entry name" value="Peptidase_M13_C"/>
</dbReference>
<evidence type="ECO:0000256" key="8">
    <source>
        <dbReference type="SAM" id="Phobius"/>
    </source>
</evidence>
<evidence type="ECO:0000313" key="12">
    <source>
        <dbReference type="Proteomes" id="UP000663838"/>
    </source>
</evidence>
<dbReference type="Proteomes" id="UP000663838">
    <property type="component" value="Unassembled WGS sequence"/>
</dbReference>
<keyword evidence="5" id="KW-0378">Hydrolase</keyword>
<dbReference type="CDD" id="cd08662">
    <property type="entry name" value="M13"/>
    <property type="match status" value="1"/>
</dbReference>
<dbReference type="EMBL" id="CAJOBS010001894">
    <property type="protein sequence ID" value="CAF4772347.1"/>
    <property type="molecule type" value="Genomic_DNA"/>
</dbReference>
<dbReference type="InterPro" id="IPR000718">
    <property type="entry name" value="Peptidase_M13"/>
</dbReference>
<evidence type="ECO:0000259" key="9">
    <source>
        <dbReference type="Pfam" id="PF01431"/>
    </source>
</evidence>
<name>A0A821MSD8_9BILA</name>
<comment type="similarity">
    <text evidence="2">Belongs to the peptidase M13 family.</text>
</comment>
<evidence type="ECO:0000256" key="6">
    <source>
        <dbReference type="ARBA" id="ARBA00022833"/>
    </source>
</evidence>
<protein>
    <submittedName>
        <fullName evidence="11">Uncharacterized protein</fullName>
    </submittedName>
</protein>
<sequence>MRSIPEIIGLDEKGVVVNAGRNRTTFQRVFFGTFIFLGVLSVALLITVIVQARNNGKNDNTNNNNNNNNNTNEICLTQGCISAATHQLRSADSTVASNLCKDFYTYACGGWQKTHPIQSFDVERTILGDIIDRRDMEIERLLDSPIIRSNERSWEYKVKTYYTECRDDYVRVNNTASYMIALIQDPATVNGWYMFDNSAENASQEFLVKNETLYQQLSHIHGDLGNLAVFGIRTRFDEDDPTIKRLEFYPAALSMELSDYLDDGPISIPRREAFQIYIADIMKLLAKDAGITDINVEIRAVTVAGDVFSVERYLADSLRRNPTTNAPITTDLQNISAHFRFEFDRLISHELDDPDSISKLTPIYLTNDKYFLDAFDLITELDNPLFARMVHNYLRWRLVATYINDLPYSYVHKHREYLSAYYGYTLHSTNEDYCTREVIRRFPFAIQRLYTMNSTKYSNAVATVETVSNELIKSFKTYIDKNAKWMVDVKTRNMAKEKLNALTTAIGYASISSNDASLDDYYDKFVVTADAHLQNSYSYHHFHRSVLSNALKNPNLLDHWDFFETRPNRLFDYIAVFNRLFVIASGMHEPLVNTEWPWAMNFGSIGVLLAQKLFASIDGPDGRTYLPNGTRTDWWEPPTKVGYNNSRNCITDYYVNELKTLRYQVNDVLVEVQLAGEPFSPTTLRHIGALRIAYGALKNNDDMKSLKMPGTNLTSEQTFFLAYAQTQCYQRQAIVQFLRTESGSYDEGTALNAALIHMPEFAKAFECEARKDQCFD</sequence>
<dbReference type="SUPFAM" id="SSF55486">
    <property type="entry name" value="Metalloproteases ('zincins'), catalytic domain"/>
    <property type="match status" value="1"/>
</dbReference>
<gene>
    <name evidence="11" type="ORF">TOA249_LOCUS21663</name>
</gene>
<keyword evidence="6" id="KW-0862">Zinc</keyword>
<dbReference type="Gene3D" id="1.10.1380.10">
    <property type="entry name" value="Neutral endopeptidase , domain2"/>
    <property type="match status" value="1"/>
</dbReference>
<accession>A0A821MSD8</accession>
<dbReference type="InterPro" id="IPR008753">
    <property type="entry name" value="Peptidase_M13_N"/>
</dbReference>
<organism evidence="11 12">
    <name type="scientific">Rotaria socialis</name>
    <dbReference type="NCBI Taxonomy" id="392032"/>
    <lineage>
        <taxon>Eukaryota</taxon>
        <taxon>Metazoa</taxon>
        <taxon>Spiralia</taxon>
        <taxon>Gnathifera</taxon>
        <taxon>Rotifera</taxon>
        <taxon>Eurotatoria</taxon>
        <taxon>Bdelloidea</taxon>
        <taxon>Philodinida</taxon>
        <taxon>Philodinidae</taxon>
        <taxon>Rotaria</taxon>
    </lineage>
</organism>
<keyword evidence="3" id="KW-0645">Protease</keyword>
<reference evidence="11" key="1">
    <citation type="submission" date="2021-02" db="EMBL/GenBank/DDBJ databases">
        <authorList>
            <person name="Nowell W R."/>
        </authorList>
    </citation>
    <scope>NUCLEOTIDE SEQUENCE</scope>
</reference>